<accession>A0A5C4NJI4</accession>
<dbReference type="SUPFAM" id="SSF53474">
    <property type="entry name" value="alpha/beta-Hydrolases"/>
    <property type="match status" value="1"/>
</dbReference>
<feature type="domain" description="AB hydrolase-1" evidence="1">
    <location>
        <begin position="29"/>
        <end position="266"/>
    </location>
</feature>
<dbReference type="EMBL" id="VDGE01000014">
    <property type="protein sequence ID" value="TNC72887.1"/>
    <property type="molecule type" value="Genomic_DNA"/>
</dbReference>
<dbReference type="PANTHER" id="PTHR43798:SF33">
    <property type="entry name" value="HYDROLASE, PUTATIVE (AFU_ORTHOLOGUE AFUA_2G14860)-RELATED"/>
    <property type="match status" value="1"/>
</dbReference>
<dbReference type="Gene3D" id="3.40.50.1820">
    <property type="entry name" value="alpha/beta hydrolase"/>
    <property type="match status" value="1"/>
</dbReference>
<dbReference type="GO" id="GO:0016020">
    <property type="term" value="C:membrane"/>
    <property type="evidence" value="ECO:0007669"/>
    <property type="project" value="TreeGrafter"/>
</dbReference>
<gene>
    <name evidence="2" type="ORF">FHI69_25140</name>
</gene>
<dbReference type="PRINTS" id="PR00412">
    <property type="entry name" value="EPOXHYDRLASE"/>
</dbReference>
<dbReference type="InterPro" id="IPR000073">
    <property type="entry name" value="AB_hydrolase_1"/>
</dbReference>
<dbReference type="AlphaFoldDB" id="A0A5C4NJI4"/>
<dbReference type="Proteomes" id="UP000305681">
    <property type="component" value="Unassembled WGS sequence"/>
</dbReference>
<keyword evidence="2" id="KW-0378">Hydrolase</keyword>
<dbReference type="PANTHER" id="PTHR43798">
    <property type="entry name" value="MONOACYLGLYCEROL LIPASE"/>
    <property type="match status" value="1"/>
</dbReference>
<dbReference type="InterPro" id="IPR029058">
    <property type="entry name" value="AB_hydrolase_fold"/>
</dbReference>
<dbReference type="PRINTS" id="PR00111">
    <property type="entry name" value="ABHYDROLASE"/>
</dbReference>
<evidence type="ECO:0000313" key="2">
    <source>
        <dbReference type="EMBL" id="TNC72887.1"/>
    </source>
</evidence>
<dbReference type="GO" id="GO:0047372">
    <property type="term" value="F:monoacylglycerol lipase activity"/>
    <property type="evidence" value="ECO:0007669"/>
    <property type="project" value="TreeGrafter"/>
</dbReference>
<dbReference type="GO" id="GO:0046464">
    <property type="term" value="P:acylglycerol catabolic process"/>
    <property type="evidence" value="ECO:0007669"/>
    <property type="project" value="TreeGrafter"/>
</dbReference>
<proteinExistence type="predicted"/>
<comment type="caution">
    <text evidence="2">The sequence shown here is derived from an EMBL/GenBank/DDBJ whole genome shotgun (WGS) entry which is preliminary data.</text>
</comment>
<dbReference type="Pfam" id="PF00561">
    <property type="entry name" value="Abhydrolase_1"/>
    <property type="match status" value="1"/>
</dbReference>
<dbReference type="InterPro" id="IPR050266">
    <property type="entry name" value="AB_hydrolase_sf"/>
</dbReference>
<dbReference type="InterPro" id="IPR000639">
    <property type="entry name" value="Epox_hydrolase-like"/>
</dbReference>
<evidence type="ECO:0000259" key="1">
    <source>
        <dbReference type="Pfam" id="PF00561"/>
    </source>
</evidence>
<reference evidence="2 3" key="1">
    <citation type="submission" date="2019-06" db="EMBL/GenBank/DDBJ databases">
        <title>Genome sequence of Janthinobacterium lividum UCD_MED1.</title>
        <authorList>
            <person name="De Leon M.E."/>
            <person name="Jospin G."/>
        </authorList>
    </citation>
    <scope>NUCLEOTIDE SEQUENCE [LARGE SCALE GENOMIC DNA]</scope>
    <source>
        <strain evidence="2 3">UCD_MED1</strain>
    </source>
</reference>
<organism evidence="2 3">
    <name type="scientific">Janthinobacterium lividum</name>
    <dbReference type="NCBI Taxonomy" id="29581"/>
    <lineage>
        <taxon>Bacteria</taxon>
        <taxon>Pseudomonadati</taxon>
        <taxon>Pseudomonadota</taxon>
        <taxon>Betaproteobacteria</taxon>
        <taxon>Burkholderiales</taxon>
        <taxon>Oxalobacteraceae</taxon>
        <taxon>Janthinobacterium</taxon>
    </lineage>
</organism>
<dbReference type="RefSeq" id="WP_139092405.1">
    <property type="nucleotide sequence ID" value="NZ_VDGE01000014.1"/>
</dbReference>
<sequence length="285" mass="31696">MTSQEPLLNGHALIHGQRIATGIHGAGAPLVLVHGTPAHSIIWRELVPLFVDAGFHVHLYDLLGFGRSERPVEADTSVAAQVTLLAALLDHWQLPTSHLFGHDIGGAIALRLAFDHAARLRSLSIADAPSYDSWPSPTWKHLRDDFARCALMPASEHRDTMARQLGMAVFHKDRMQGELLRSYLEPLCGVVGQPSFYQHQVAHYNACHTMDFAEKLPQLTLPVQVLWGRQDEWQPVAYGHRLQRDIPGATLHLFDEAGHFLMEDAPAAVAAQVIVFIHQMERRGP</sequence>
<name>A0A5C4NJI4_9BURK</name>
<evidence type="ECO:0000313" key="3">
    <source>
        <dbReference type="Proteomes" id="UP000305681"/>
    </source>
</evidence>
<protein>
    <submittedName>
        <fullName evidence="2">Alpha/beta hydrolase</fullName>
    </submittedName>
</protein>